<dbReference type="Pfam" id="PF00404">
    <property type="entry name" value="Dockerin_1"/>
    <property type="match status" value="1"/>
</dbReference>
<organism evidence="1 2">
    <name type="scientific">Candidatus Scalindua japonica</name>
    <dbReference type="NCBI Taxonomy" id="1284222"/>
    <lineage>
        <taxon>Bacteria</taxon>
        <taxon>Pseudomonadati</taxon>
        <taxon>Planctomycetota</taxon>
        <taxon>Candidatus Brocadiia</taxon>
        <taxon>Candidatus Brocadiales</taxon>
        <taxon>Candidatus Scalinduaceae</taxon>
        <taxon>Candidatus Scalindua</taxon>
    </lineage>
</organism>
<protein>
    <submittedName>
        <fullName evidence="1">Hydrolase of the metallo-beta-lactamase superfamily</fullName>
    </submittedName>
</protein>
<comment type="caution">
    <text evidence="1">The sequence shown here is derived from an EMBL/GenBank/DDBJ whole genome shotgun (WGS) entry which is preliminary data.</text>
</comment>
<dbReference type="RefSeq" id="WP_096892885.1">
    <property type="nucleotide sequence ID" value="NZ_BAOS01000004.1"/>
</dbReference>
<reference evidence="1 2" key="1">
    <citation type="journal article" date="2017" name="Environ. Microbiol. Rep.">
        <title>Genetic diversity of marine anaerobic ammonium-oxidizing bacteria as revealed by genomic and proteomic analyses of 'Candidatus Scalindua japonica'.</title>
        <authorList>
            <person name="Oshiki M."/>
            <person name="Mizuto K."/>
            <person name="Kimura Z."/>
            <person name="Kindaichi T."/>
            <person name="Satoh H."/>
            <person name="Okabe S."/>
        </authorList>
    </citation>
    <scope>NUCLEOTIDE SEQUENCE [LARGE SCALE GENOMIC DNA]</scope>
    <source>
        <strain evidence="2">husup-a2</strain>
    </source>
</reference>
<dbReference type="InterPro" id="IPR002105">
    <property type="entry name" value="Dockerin_1_rpt"/>
</dbReference>
<dbReference type="InterPro" id="IPR036439">
    <property type="entry name" value="Dockerin_dom_sf"/>
</dbReference>
<dbReference type="PROSITE" id="PS00018">
    <property type="entry name" value="EF_HAND_1"/>
    <property type="match status" value="1"/>
</dbReference>
<dbReference type="GO" id="GO:0004553">
    <property type="term" value="F:hydrolase activity, hydrolyzing O-glycosyl compounds"/>
    <property type="evidence" value="ECO:0007669"/>
    <property type="project" value="InterPro"/>
</dbReference>
<dbReference type="InterPro" id="IPR018247">
    <property type="entry name" value="EF_Hand_1_Ca_BS"/>
</dbReference>
<keyword evidence="2" id="KW-1185">Reference proteome</keyword>
<sequence length="184" mass="20461">MNIKKVGFSLLFVIIFLLSITSSTYAVKCSWDEVTGASWYNVYISTTHDKAFNKVGDIATLTTFSTFICHDIPYYSVIFVGVTAVDSRGYETEVSNIPYILKGNIAGTYEEGVPYTDARVDENDLTVLGAHWGQSASHLTYECSYFHIGPEIPTQLQSADLNKDGRVDGFDYFILIVNYGKTAN</sequence>
<name>A0A286TV27_9BACT</name>
<dbReference type="GO" id="GO:0000272">
    <property type="term" value="P:polysaccharide catabolic process"/>
    <property type="evidence" value="ECO:0007669"/>
    <property type="project" value="InterPro"/>
</dbReference>
<dbReference type="AlphaFoldDB" id="A0A286TV27"/>
<dbReference type="Gene3D" id="1.10.1330.10">
    <property type="entry name" value="Dockerin domain"/>
    <property type="match status" value="1"/>
</dbReference>
<dbReference type="OrthoDB" id="259301at2"/>
<dbReference type="InterPro" id="IPR013783">
    <property type="entry name" value="Ig-like_fold"/>
</dbReference>
<proteinExistence type="predicted"/>
<keyword evidence="1" id="KW-0378">Hydrolase</keyword>
<evidence type="ECO:0000313" key="2">
    <source>
        <dbReference type="Proteomes" id="UP000218542"/>
    </source>
</evidence>
<gene>
    <name evidence="1" type="ORF">SCALIN_C04_0245</name>
</gene>
<accession>A0A286TV27</accession>
<evidence type="ECO:0000313" key="1">
    <source>
        <dbReference type="EMBL" id="GAX59757.1"/>
    </source>
</evidence>
<dbReference type="Proteomes" id="UP000218542">
    <property type="component" value="Unassembled WGS sequence"/>
</dbReference>
<dbReference type="Gene3D" id="2.60.40.10">
    <property type="entry name" value="Immunoglobulins"/>
    <property type="match status" value="1"/>
</dbReference>
<dbReference type="EMBL" id="BAOS01000004">
    <property type="protein sequence ID" value="GAX59757.1"/>
    <property type="molecule type" value="Genomic_DNA"/>
</dbReference>